<dbReference type="PANTHER" id="PTHR33122:SF60">
    <property type="entry name" value="LIPID-TRANSFER PROTEIN DIR1-RELATED"/>
    <property type="match status" value="1"/>
</dbReference>
<dbReference type="InterPro" id="IPR044741">
    <property type="entry name" value="NsLTP-like"/>
</dbReference>
<dbReference type="InterPro" id="IPR016140">
    <property type="entry name" value="Bifunc_inhib/LTP/seed_store"/>
</dbReference>
<keyword evidence="3" id="KW-1185">Reference proteome</keyword>
<dbReference type="AlphaFoldDB" id="A0AAN8VUK9"/>
<dbReference type="Gene3D" id="1.10.110.10">
    <property type="entry name" value="Plant lipid-transfer and hydrophobic proteins"/>
    <property type="match status" value="1"/>
</dbReference>
<dbReference type="GO" id="GO:0009627">
    <property type="term" value="P:systemic acquired resistance"/>
    <property type="evidence" value="ECO:0007669"/>
    <property type="project" value="InterPro"/>
</dbReference>
<evidence type="ECO:0000313" key="3">
    <source>
        <dbReference type="Proteomes" id="UP001370490"/>
    </source>
</evidence>
<dbReference type="InterPro" id="IPR036312">
    <property type="entry name" value="Bifun_inhib/LTP/seed_sf"/>
</dbReference>
<dbReference type="PANTHER" id="PTHR33122">
    <property type="entry name" value="LIPID BINDING PROTEIN-RELATED"/>
    <property type="match status" value="1"/>
</dbReference>
<dbReference type="Proteomes" id="UP001370490">
    <property type="component" value="Unassembled WGS sequence"/>
</dbReference>
<evidence type="ECO:0000259" key="1">
    <source>
        <dbReference type="Pfam" id="PF14368"/>
    </source>
</evidence>
<dbReference type="Pfam" id="PF14368">
    <property type="entry name" value="LTP_2"/>
    <property type="match status" value="1"/>
</dbReference>
<dbReference type="SUPFAM" id="SSF47699">
    <property type="entry name" value="Bifunctional inhibitor/lipid-transfer protein/seed storage 2S albumin"/>
    <property type="match status" value="1"/>
</dbReference>
<comment type="caution">
    <text evidence="2">The sequence shown here is derived from an EMBL/GenBank/DDBJ whole genome shotgun (WGS) entry which is preliminary data.</text>
</comment>
<protein>
    <submittedName>
        <fullName evidence="2">Bifunctional inhibitor/plant lipid transfer protein/seed storage helical domain</fullName>
    </submittedName>
</protein>
<name>A0AAN8VUK9_9MAGN</name>
<reference evidence="2 3" key="1">
    <citation type="submission" date="2023-12" db="EMBL/GenBank/DDBJ databases">
        <title>A high-quality genome assembly for Dillenia turbinata (Dilleniales).</title>
        <authorList>
            <person name="Chanderbali A."/>
        </authorList>
    </citation>
    <scope>NUCLEOTIDE SEQUENCE [LARGE SCALE GENOMIC DNA]</scope>
    <source>
        <strain evidence="2">LSX21</strain>
        <tissue evidence="2">Leaf</tissue>
    </source>
</reference>
<proteinExistence type="predicted"/>
<accession>A0AAN8VUK9</accession>
<feature type="domain" description="Bifunctional inhibitor/plant lipid transfer protein/seed storage helical" evidence="1">
    <location>
        <begin position="5"/>
        <end position="70"/>
    </location>
</feature>
<dbReference type="EMBL" id="JBAMMX010000005">
    <property type="protein sequence ID" value="KAK6940449.1"/>
    <property type="molecule type" value="Genomic_DNA"/>
</dbReference>
<dbReference type="CDD" id="cd04660">
    <property type="entry name" value="nsLTP_like"/>
    <property type="match status" value="1"/>
</dbReference>
<evidence type="ECO:0000313" key="2">
    <source>
        <dbReference type="EMBL" id="KAK6940449.1"/>
    </source>
</evidence>
<organism evidence="2 3">
    <name type="scientific">Dillenia turbinata</name>
    <dbReference type="NCBI Taxonomy" id="194707"/>
    <lineage>
        <taxon>Eukaryota</taxon>
        <taxon>Viridiplantae</taxon>
        <taxon>Streptophyta</taxon>
        <taxon>Embryophyta</taxon>
        <taxon>Tracheophyta</taxon>
        <taxon>Spermatophyta</taxon>
        <taxon>Magnoliopsida</taxon>
        <taxon>eudicotyledons</taxon>
        <taxon>Gunneridae</taxon>
        <taxon>Pentapetalae</taxon>
        <taxon>Dilleniales</taxon>
        <taxon>Dilleniaceae</taxon>
        <taxon>Dillenia</taxon>
    </lineage>
</organism>
<sequence>MAEVSLCNMSEDDLMSCKPAVTEPNPVDPSPECCKAVMGANLTCLCSYKNSLWLPILGIDPDLAMQLAPKLGNKYAPRAFDRRKWQGRHLVQLDMRRSLRSMVLDFSYRVKVFISFGGCASGTWQSEQNRLCLCGNLSVLHFIISV</sequence>
<dbReference type="InterPro" id="IPR039265">
    <property type="entry name" value="DIR1-like"/>
</dbReference>
<gene>
    <name evidence="2" type="ORF">RJ641_029980</name>
</gene>
<dbReference type="GO" id="GO:0005504">
    <property type="term" value="F:fatty acid binding"/>
    <property type="evidence" value="ECO:0007669"/>
    <property type="project" value="InterPro"/>
</dbReference>